<reference evidence="2" key="1">
    <citation type="journal article" date="2023" name="Mol. Phylogenet. Evol.">
        <title>Genome-scale phylogeny and comparative genomics of the fungal order Sordariales.</title>
        <authorList>
            <person name="Hensen N."/>
            <person name="Bonometti L."/>
            <person name="Westerberg I."/>
            <person name="Brannstrom I.O."/>
            <person name="Guillou S."/>
            <person name="Cros-Aarteil S."/>
            <person name="Calhoun S."/>
            <person name="Haridas S."/>
            <person name="Kuo A."/>
            <person name="Mondo S."/>
            <person name="Pangilinan J."/>
            <person name="Riley R."/>
            <person name="LaButti K."/>
            <person name="Andreopoulos B."/>
            <person name="Lipzen A."/>
            <person name="Chen C."/>
            <person name="Yan M."/>
            <person name="Daum C."/>
            <person name="Ng V."/>
            <person name="Clum A."/>
            <person name="Steindorff A."/>
            <person name="Ohm R.A."/>
            <person name="Martin F."/>
            <person name="Silar P."/>
            <person name="Natvig D.O."/>
            <person name="Lalanne C."/>
            <person name="Gautier V."/>
            <person name="Ament-Velasquez S.L."/>
            <person name="Kruys A."/>
            <person name="Hutchinson M.I."/>
            <person name="Powell A.J."/>
            <person name="Barry K."/>
            <person name="Miller A.N."/>
            <person name="Grigoriev I.V."/>
            <person name="Debuchy R."/>
            <person name="Gladieux P."/>
            <person name="Hiltunen Thoren M."/>
            <person name="Johannesson H."/>
        </authorList>
    </citation>
    <scope>NUCLEOTIDE SEQUENCE</scope>
    <source>
        <strain evidence="2">CBS 508.74</strain>
    </source>
</reference>
<dbReference type="Proteomes" id="UP001302812">
    <property type="component" value="Unassembled WGS sequence"/>
</dbReference>
<proteinExistence type="predicted"/>
<dbReference type="InterPro" id="IPR036291">
    <property type="entry name" value="NAD(P)-bd_dom_sf"/>
</dbReference>
<name>A0AAN6YWI0_9PEZI</name>
<dbReference type="GO" id="GO:0016491">
    <property type="term" value="F:oxidoreductase activity"/>
    <property type="evidence" value="ECO:0007669"/>
    <property type="project" value="UniProtKB-KW"/>
</dbReference>
<dbReference type="InterPro" id="IPR002347">
    <property type="entry name" value="SDR_fam"/>
</dbReference>
<evidence type="ECO:0000313" key="3">
    <source>
        <dbReference type="Proteomes" id="UP001302812"/>
    </source>
</evidence>
<dbReference type="EMBL" id="MU853333">
    <property type="protein sequence ID" value="KAK4116123.1"/>
    <property type="molecule type" value="Genomic_DNA"/>
</dbReference>
<accession>A0AAN6YWI0</accession>
<dbReference type="AlphaFoldDB" id="A0AAN6YWI0"/>
<dbReference type="Pfam" id="PF00106">
    <property type="entry name" value="adh_short"/>
    <property type="match status" value="1"/>
</dbReference>
<dbReference type="GeneID" id="89938369"/>
<keyword evidence="1" id="KW-0560">Oxidoreductase</keyword>
<dbReference type="RefSeq" id="XP_064673693.1">
    <property type="nucleotide sequence ID" value="XM_064814244.1"/>
</dbReference>
<gene>
    <name evidence="2" type="ORF">N656DRAFT_774324</name>
</gene>
<dbReference type="SUPFAM" id="SSF51735">
    <property type="entry name" value="NAD(P)-binding Rossmann-fold domains"/>
    <property type="match status" value="1"/>
</dbReference>
<comment type="caution">
    <text evidence="2">The sequence shown here is derived from an EMBL/GenBank/DDBJ whole genome shotgun (WGS) entry which is preliminary data.</text>
</comment>
<evidence type="ECO:0000313" key="2">
    <source>
        <dbReference type="EMBL" id="KAK4116123.1"/>
    </source>
</evidence>
<dbReference type="PANTHER" id="PTHR43157:SF22">
    <property type="entry name" value="SHORT-CHAIN DEHYDROGENASE_REDUCTASE PHMF"/>
    <property type="match status" value="1"/>
</dbReference>
<sequence>MSSPKDLWWAARNPPADPRHLDFKNKAVLVTGANSGLGHAAAIKYAALGADPLILAVRSQQNGDEAKADIIRATKCSPDIFVVEVLELTTFASVREFVNRLNANPRVQRLHVVQLAAGVSMPSFTKSPDGYEMALQVNVLSTALLALLLLPKLRETAAAEGPDGFAPHMSFVNSIAHLEVKPEWIADGESLIQRLQNEAKFDKVTQYYLLKLALIFVVRGLVQRVGAAEGMVINATCPGMCKTNLGRNHGLIERMFMAVFYVFFGRSAEVGARVMVGATGLGPESHGKFWTNDKYLPPSEFMESERGNELYRETWNEILDILRRQAGYSYV</sequence>
<organism evidence="2 3">
    <name type="scientific">Canariomyces notabilis</name>
    <dbReference type="NCBI Taxonomy" id="2074819"/>
    <lineage>
        <taxon>Eukaryota</taxon>
        <taxon>Fungi</taxon>
        <taxon>Dikarya</taxon>
        <taxon>Ascomycota</taxon>
        <taxon>Pezizomycotina</taxon>
        <taxon>Sordariomycetes</taxon>
        <taxon>Sordariomycetidae</taxon>
        <taxon>Sordariales</taxon>
        <taxon>Chaetomiaceae</taxon>
        <taxon>Canariomyces</taxon>
    </lineage>
</organism>
<dbReference type="Gene3D" id="3.40.50.720">
    <property type="entry name" value="NAD(P)-binding Rossmann-like Domain"/>
    <property type="match status" value="1"/>
</dbReference>
<evidence type="ECO:0000256" key="1">
    <source>
        <dbReference type="ARBA" id="ARBA00023002"/>
    </source>
</evidence>
<reference evidence="2" key="2">
    <citation type="submission" date="2023-05" db="EMBL/GenBank/DDBJ databases">
        <authorList>
            <consortium name="Lawrence Berkeley National Laboratory"/>
            <person name="Steindorff A."/>
            <person name="Hensen N."/>
            <person name="Bonometti L."/>
            <person name="Westerberg I."/>
            <person name="Brannstrom I.O."/>
            <person name="Guillou S."/>
            <person name="Cros-Aarteil S."/>
            <person name="Calhoun S."/>
            <person name="Haridas S."/>
            <person name="Kuo A."/>
            <person name="Mondo S."/>
            <person name="Pangilinan J."/>
            <person name="Riley R."/>
            <person name="Labutti K."/>
            <person name="Andreopoulos B."/>
            <person name="Lipzen A."/>
            <person name="Chen C."/>
            <person name="Yanf M."/>
            <person name="Daum C."/>
            <person name="Ng V."/>
            <person name="Clum A."/>
            <person name="Ohm R."/>
            <person name="Martin F."/>
            <person name="Silar P."/>
            <person name="Natvig D."/>
            <person name="Lalanne C."/>
            <person name="Gautier V."/>
            <person name="Ament-Velasquez S.L."/>
            <person name="Kruys A."/>
            <person name="Hutchinson M.I."/>
            <person name="Powell A.J."/>
            <person name="Barry K."/>
            <person name="Miller A.N."/>
            <person name="Grigoriev I.V."/>
            <person name="Debuchy R."/>
            <person name="Gladieux P."/>
            <person name="Thoren M.H."/>
            <person name="Johannesson H."/>
        </authorList>
    </citation>
    <scope>NUCLEOTIDE SEQUENCE</scope>
    <source>
        <strain evidence="2">CBS 508.74</strain>
    </source>
</reference>
<protein>
    <submittedName>
        <fullName evidence="2">NAD(P)-binding protein</fullName>
    </submittedName>
</protein>
<keyword evidence="3" id="KW-1185">Reference proteome</keyword>
<dbReference type="PRINTS" id="PR00081">
    <property type="entry name" value="GDHRDH"/>
</dbReference>
<dbReference type="PANTHER" id="PTHR43157">
    <property type="entry name" value="PHOSPHATIDYLINOSITOL-GLYCAN BIOSYNTHESIS CLASS F PROTEIN-RELATED"/>
    <property type="match status" value="1"/>
</dbReference>